<feature type="region of interest" description="Disordered" evidence="3">
    <location>
        <begin position="306"/>
        <end position="354"/>
    </location>
</feature>
<dbReference type="STRING" id="1504633.A0A2T7C6A6"/>
<dbReference type="Proteomes" id="UP000244336">
    <property type="component" value="Chromosome 9"/>
</dbReference>
<dbReference type="EMBL" id="CM009757">
    <property type="protein sequence ID" value="PUZ38857.1"/>
    <property type="molecule type" value="Genomic_DNA"/>
</dbReference>
<feature type="domain" description="WRC" evidence="4">
    <location>
        <begin position="164"/>
        <end position="208"/>
    </location>
</feature>
<keyword evidence="6" id="KW-1185">Reference proteome</keyword>
<gene>
    <name evidence="5" type="ORF">GQ55_9G229300</name>
</gene>
<dbReference type="PROSITE" id="PS51667">
    <property type="entry name" value="WRC"/>
    <property type="match status" value="1"/>
</dbReference>
<evidence type="ECO:0000313" key="6">
    <source>
        <dbReference type="Proteomes" id="UP000244336"/>
    </source>
</evidence>
<evidence type="ECO:0000256" key="3">
    <source>
        <dbReference type="SAM" id="MobiDB-lite"/>
    </source>
</evidence>
<evidence type="ECO:0000256" key="1">
    <source>
        <dbReference type="ARBA" id="ARBA00023242"/>
    </source>
</evidence>
<dbReference type="OrthoDB" id="787182at2759"/>
<evidence type="ECO:0000313" key="5">
    <source>
        <dbReference type="EMBL" id="PUZ38857.1"/>
    </source>
</evidence>
<feature type="compositionally biased region" description="Basic residues" evidence="3">
    <location>
        <begin position="342"/>
        <end position="354"/>
    </location>
</feature>
<keyword evidence="1" id="KW-0539">Nucleus</keyword>
<proteinExistence type="predicted"/>
<dbReference type="PANTHER" id="PTHR34680:SF3">
    <property type="entry name" value="EXPRESSED PROTEIN"/>
    <property type="match status" value="1"/>
</dbReference>
<dbReference type="AlphaFoldDB" id="A0A2T7C6A6"/>
<feature type="compositionally biased region" description="Basic and acidic residues" evidence="3">
    <location>
        <begin position="143"/>
        <end position="158"/>
    </location>
</feature>
<organism evidence="5 6">
    <name type="scientific">Panicum hallii var. hallii</name>
    <dbReference type="NCBI Taxonomy" id="1504633"/>
    <lineage>
        <taxon>Eukaryota</taxon>
        <taxon>Viridiplantae</taxon>
        <taxon>Streptophyta</taxon>
        <taxon>Embryophyta</taxon>
        <taxon>Tracheophyta</taxon>
        <taxon>Spermatophyta</taxon>
        <taxon>Magnoliopsida</taxon>
        <taxon>Liliopsida</taxon>
        <taxon>Poales</taxon>
        <taxon>Poaceae</taxon>
        <taxon>PACMAD clade</taxon>
        <taxon>Panicoideae</taxon>
        <taxon>Panicodae</taxon>
        <taxon>Paniceae</taxon>
        <taxon>Panicinae</taxon>
        <taxon>Panicum</taxon>
        <taxon>Panicum sect. Panicum</taxon>
    </lineage>
</organism>
<dbReference type="Pfam" id="PF08879">
    <property type="entry name" value="WRC"/>
    <property type="match status" value="1"/>
</dbReference>
<dbReference type="Gramene" id="PUZ38857">
    <property type="protein sequence ID" value="PUZ38857"/>
    <property type="gene ID" value="GQ55_9G229300"/>
</dbReference>
<sequence length="366" mass="40846">MRIRRSAARLLGSAYSAPLAPSPMFLSSSPPLGSSAAGDFPSSANDCKEICKLSRSPWDLINELPLSDPQMVDDLLDIYHVDLNSRTCWLFPRSMPTMFVKKKKTKQGMDSASKDKAQVQTPNKTIAKKEKMPKKIVNKMNKEKMEGEGKKKAKMKNEEGEEGAPQDFMCKKNDGKGWNCKERVSRPNTLCERHVRKKLSYLNPKFASPIEEEKVVVMALAVGSKPCSSSKTRKKNPTSHFNTIEDFYYYDGFGPLLGKKYCRSTTHSSASLAPKQEEVEPELPKDASPLNQAKVVVGDGTSYGVATHDDVPTCDDDDNIASIDEGSCDDDYDPDSSSRNINSKRKKNPCKRWRKPVKARSLMSFL</sequence>
<dbReference type="PANTHER" id="PTHR34680">
    <property type="entry name" value="EXPRESSED PROTEIN"/>
    <property type="match status" value="1"/>
</dbReference>
<evidence type="ECO:0000256" key="2">
    <source>
        <dbReference type="PROSITE-ProRule" id="PRU01002"/>
    </source>
</evidence>
<reference evidence="5 6" key="1">
    <citation type="submission" date="2018-04" db="EMBL/GenBank/DDBJ databases">
        <title>WGS assembly of Panicum hallii var. hallii HAL2.</title>
        <authorList>
            <person name="Lovell J."/>
            <person name="Jenkins J."/>
            <person name="Lowry D."/>
            <person name="Mamidi S."/>
            <person name="Sreedasyam A."/>
            <person name="Weng X."/>
            <person name="Barry K."/>
            <person name="Bonette J."/>
            <person name="Campitelli B."/>
            <person name="Daum C."/>
            <person name="Gordon S."/>
            <person name="Gould B."/>
            <person name="Lipzen A."/>
            <person name="MacQueen A."/>
            <person name="Palacio-Mejia J."/>
            <person name="Plott C."/>
            <person name="Shakirov E."/>
            <person name="Shu S."/>
            <person name="Yoshinaga Y."/>
            <person name="Zane M."/>
            <person name="Rokhsar D."/>
            <person name="Grimwood J."/>
            <person name="Schmutz J."/>
            <person name="Juenger T."/>
        </authorList>
    </citation>
    <scope>NUCLEOTIDE SEQUENCE [LARGE SCALE GENOMIC DNA]</scope>
    <source>
        <strain evidence="6">cv. HAL2</strain>
    </source>
</reference>
<feature type="region of interest" description="Disordered" evidence="3">
    <location>
        <begin position="143"/>
        <end position="168"/>
    </location>
</feature>
<accession>A0A2T7C6A6</accession>
<name>A0A2T7C6A6_9POAL</name>
<protein>
    <recommendedName>
        <fullName evidence="4">WRC domain-containing protein</fullName>
    </recommendedName>
</protein>
<evidence type="ECO:0000259" key="4">
    <source>
        <dbReference type="PROSITE" id="PS51667"/>
    </source>
</evidence>
<dbReference type="InterPro" id="IPR014977">
    <property type="entry name" value="WRC_dom"/>
</dbReference>
<comment type="caution">
    <text evidence="2">Lacks conserved residue(s) required for the propagation of feature annotation.</text>
</comment>